<organism evidence="11 12">
    <name type="scientific">Patiria miniata</name>
    <name type="common">Bat star</name>
    <name type="synonym">Asterina miniata</name>
    <dbReference type="NCBI Taxonomy" id="46514"/>
    <lineage>
        <taxon>Eukaryota</taxon>
        <taxon>Metazoa</taxon>
        <taxon>Echinodermata</taxon>
        <taxon>Eleutherozoa</taxon>
        <taxon>Asterozoa</taxon>
        <taxon>Asteroidea</taxon>
        <taxon>Valvatacea</taxon>
        <taxon>Valvatida</taxon>
        <taxon>Asterinidae</taxon>
        <taxon>Patiria</taxon>
    </lineage>
</organism>
<dbReference type="GO" id="GO:0003865">
    <property type="term" value="F:3-oxo-5-alpha-steroid 4-dehydrogenase activity"/>
    <property type="evidence" value="ECO:0007669"/>
    <property type="project" value="TreeGrafter"/>
</dbReference>
<comment type="catalytic activity">
    <reaction evidence="8 9">
        <text>a di-trans,poly-cis-dolichal + NADP(+) = a di-trans,poly-cis-polyprenal + NADPH + H(+)</text>
        <dbReference type="Rhea" id="RHEA:80727"/>
        <dbReference type="Rhea" id="RHEA-COMP:19536"/>
        <dbReference type="Rhea" id="RHEA-COMP:19537"/>
        <dbReference type="ChEBI" id="CHEBI:15378"/>
        <dbReference type="ChEBI" id="CHEBI:57783"/>
        <dbReference type="ChEBI" id="CHEBI:58349"/>
        <dbReference type="ChEBI" id="CHEBI:231623"/>
        <dbReference type="ChEBI" id="CHEBI:231637"/>
        <dbReference type="EC" id="1.3.1.94"/>
    </reaction>
    <physiologicalReaction direction="right-to-left" evidence="8 9">
        <dbReference type="Rhea" id="RHEA:80729"/>
    </physiologicalReaction>
</comment>
<keyword evidence="9" id="KW-0521">NADP</keyword>
<dbReference type="PANTHER" id="PTHR14624">
    <property type="entry name" value="DFG10 PROTEIN"/>
    <property type="match status" value="1"/>
</dbReference>
<keyword evidence="9" id="KW-0256">Endoplasmic reticulum</keyword>
<evidence type="ECO:0000259" key="10">
    <source>
        <dbReference type="Pfam" id="PF02544"/>
    </source>
</evidence>
<evidence type="ECO:0000256" key="3">
    <source>
        <dbReference type="ARBA" id="ARBA00022692"/>
    </source>
</evidence>
<dbReference type="Proteomes" id="UP000887568">
    <property type="component" value="Unplaced"/>
</dbReference>
<keyword evidence="3 9" id="KW-0812">Transmembrane</keyword>
<evidence type="ECO:0000256" key="7">
    <source>
        <dbReference type="ARBA" id="ARBA00047186"/>
    </source>
</evidence>
<dbReference type="RefSeq" id="XP_038063390.1">
    <property type="nucleotide sequence ID" value="XM_038207462.1"/>
</dbReference>
<evidence type="ECO:0000256" key="1">
    <source>
        <dbReference type="ARBA" id="ARBA00004127"/>
    </source>
</evidence>
<sequence length="309" mass="35951">MIPFNVLSCYWMFCIVVFCSMFIIQYVPQMPSFLWNLISYGKVRNLQKATEPRKPSSLDKWLDVPKQWFTHFYAVSAVCNGFLFFKLLQVLFFNGQMPGWYMDQLRFLTDYPLQIPNASHLSVVITIALLFIQGTRRLYECLFVSSYSKSTMHVAHYILGILLYSLIGMTIFAEGPDLQQPAPFDNVWQLGEQLQWFNVVGVGMFFWATYHHHVAHKIFAGLRKGDKDRSHKIPRGDWFELVSCPHYLAEILVYVAIVTTLGFGHTMSYLLFGFTASNQLFAGYSVHLWYRDNFPNYPKGRKAVIPWLI</sequence>
<dbReference type="GO" id="GO:0160198">
    <property type="term" value="F:polyprenal reductase activity"/>
    <property type="evidence" value="ECO:0007669"/>
    <property type="project" value="UniProtKB-EC"/>
</dbReference>
<name>A0A914AHC3_PATMI</name>
<feature type="transmembrane region" description="Helical" evidence="9">
    <location>
        <begin position="193"/>
        <end position="210"/>
    </location>
</feature>
<dbReference type="EnsemblMetazoa" id="XM_038207462.1">
    <property type="protein sequence ID" value="XP_038063390.1"/>
    <property type="gene ID" value="LOC119734093"/>
</dbReference>
<evidence type="ECO:0000313" key="11">
    <source>
        <dbReference type="EnsemblMetazoa" id="XP_038063390.1"/>
    </source>
</evidence>
<feature type="transmembrane region" description="Helical" evidence="9">
    <location>
        <begin position="238"/>
        <end position="263"/>
    </location>
</feature>
<keyword evidence="4 9" id="KW-1133">Transmembrane helix</keyword>
<evidence type="ECO:0000256" key="9">
    <source>
        <dbReference type="RuleBase" id="RU367081"/>
    </source>
</evidence>
<dbReference type="Pfam" id="PF02544">
    <property type="entry name" value="Steroid_dh"/>
    <property type="match status" value="1"/>
</dbReference>
<keyword evidence="9" id="KW-0560">Oxidoreductase</keyword>
<comment type="function">
    <text evidence="9">Plays a key role in early steps of protein N-linked glycosylation by being involved in the conversion of polyprenol into dolichol. Acts as a polyprenal reductase that mediates the reduction of polyprenal into dolichal in a NADP-dependent mechanism. Dolichols are required for the synthesis of dolichol-linked monosaccharides and the oligosaccharide precursor used for N-glycosylation.</text>
</comment>
<proteinExistence type="inferred from homology"/>
<feature type="transmembrane region" description="Helical" evidence="9">
    <location>
        <begin position="6"/>
        <end position="27"/>
    </location>
</feature>
<dbReference type="GeneID" id="119734093"/>
<evidence type="ECO:0000256" key="4">
    <source>
        <dbReference type="ARBA" id="ARBA00022989"/>
    </source>
</evidence>
<reference evidence="11" key="1">
    <citation type="submission" date="2022-11" db="UniProtKB">
        <authorList>
            <consortium name="EnsemblMetazoa"/>
        </authorList>
    </citation>
    <scope>IDENTIFICATION</scope>
</reference>
<dbReference type="PANTHER" id="PTHR14624:SF0">
    <property type="entry name" value="POLYPRENOL REDUCTASE"/>
    <property type="match status" value="1"/>
</dbReference>
<evidence type="ECO:0000256" key="6">
    <source>
        <dbReference type="ARBA" id="ARBA00046320"/>
    </source>
</evidence>
<evidence type="ECO:0000256" key="5">
    <source>
        <dbReference type="ARBA" id="ARBA00023136"/>
    </source>
</evidence>
<dbReference type="AlphaFoldDB" id="A0A914AHC3"/>
<evidence type="ECO:0000256" key="8">
    <source>
        <dbReference type="ARBA" id="ARBA00049427"/>
    </source>
</evidence>
<dbReference type="GO" id="GO:0005789">
    <property type="term" value="C:endoplasmic reticulum membrane"/>
    <property type="evidence" value="ECO:0007669"/>
    <property type="project" value="UniProtKB-SubCell"/>
</dbReference>
<dbReference type="GO" id="GO:0016095">
    <property type="term" value="P:polyprenol catabolic process"/>
    <property type="evidence" value="ECO:0007669"/>
    <property type="project" value="UniProtKB-UniRule"/>
</dbReference>
<feature type="transmembrane region" description="Helical" evidence="9">
    <location>
        <begin position="72"/>
        <end position="93"/>
    </location>
</feature>
<comment type="subcellular location">
    <subcellularLocation>
        <location evidence="1">Endomembrane system</location>
        <topology evidence="1">Multi-pass membrane protein</topology>
    </subcellularLocation>
    <subcellularLocation>
        <location evidence="9">Endoplasmic reticulum membrane</location>
    </subcellularLocation>
</comment>
<evidence type="ECO:0000256" key="2">
    <source>
        <dbReference type="ARBA" id="ARBA00012522"/>
    </source>
</evidence>
<protein>
    <recommendedName>
        <fullName evidence="7 9">Polyprenal reductase</fullName>
        <ecNumber evidence="2 9">1.3.1.94</ecNumber>
    </recommendedName>
</protein>
<dbReference type="OMA" id="RFYETNF"/>
<comment type="pathway">
    <text evidence="9">Protein modification; protein glycosylation.</text>
</comment>
<keyword evidence="5 9" id="KW-0472">Membrane</keyword>
<feature type="domain" description="3-oxo-5-alpha-steroid 4-dehydrogenase C-terminal" evidence="10">
    <location>
        <begin position="196"/>
        <end position="308"/>
    </location>
</feature>
<keyword evidence="12" id="KW-1185">Reference proteome</keyword>
<evidence type="ECO:0000313" key="12">
    <source>
        <dbReference type="Proteomes" id="UP000887568"/>
    </source>
</evidence>
<dbReference type="GO" id="GO:0006488">
    <property type="term" value="P:dolichol-linked oligosaccharide biosynthetic process"/>
    <property type="evidence" value="ECO:0007669"/>
    <property type="project" value="UniProtKB-UniRule"/>
</dbReference>
<comment type="similarity">
    <text evidence="6 9">Belongs to the steroid 5-alpha reductase family. Polyprenal reductase subfamily.</text>
</comment>
<accession>A0A914AHC3</accession>
<dbReference type="EC" id="1.3.1.94" evidence="2 9"/>
<dbReference type="GO" id="GO:0102389">
    <property type="term" value="F:polyprenol reductase activity"/>
    <property type="evidence" value="ECO:0007669"/>
    <property type="project" value="UniProtKB-UniRule"/>
</dbReference>
<dbReference type="PROSITE" id="PS50244">
    <property type="entry name" value="S5A_REDUCTASE"/>
    <property type="match status" value="1"/>
</dbReference>
<dbReference type="InterPro" id="IPR001104">
    <property type="entry name" value="3-oxo-5_a-steroid_4-DH_C"/>
</dbReference>
<dbReference type="OrthoDB" id="541710at2759"/>
<dbReference type="InterPro" id="IPR039698">
    <property type="entry name" value="Dfg10/SRD5A3"/>
</dbReference>
<feature type="transmembrane region" description="Helical" evidence="9">
    <location>
        <begin position="154"/>
        <end position="173"/>
    </location>
</feature>